<evidence type="ECO:0000256" key="5">
    <source>
        <dbReference type="ARBA" id="ARBA00022692"/>
    </source>
</evidence>
<dbReference type="InterPro" id="IPR003445">
    <property type="entry name" value="Cat_transpt"/>
</dbReference>
<keyword evidence="11" id="KW-1185">Reference proteome</keyword>
<dbReference type="GO" id="GO:0008324">
    <property type="term" value="F:monoatomic cation transmembrane transporter activity"/>
    <property type="evidence" value="ECO:0007669"/>
    <property type="project" value="InterPro"/>
</dbReference>
<dbReference type="PANTHER" id="PTHR32024">
    <property type="entry name" value="TRK SYSTEM POTASSIUM UPTAKE PROTEIN TRKG-RELATED"/>
    <property type="match status" value="1"/>
</dbReference>
<reference evidence="10 11" key="1">
    <citation type="journal article" date="2014" name="PLoS Genet.">
        <title>Phylogenetically driven sequencing of extremely halophilic archaea reveals strategies for static and dynamic osmo-response.</title>
        <authorList>
            <person name="Becker E.A."/>
            <person name="Seitzer P.M."/>
            <person name="Tritt A."/>
            <person name="Larsen D."/>
            <person name="Krusor M."/>
            <person name="Yao A.I."/>
            <person name="Wu D."/>
            <person name="Madern D."/>
            <person name="Eisen J.A."/>
            <person name="Darling A.E."/>
            <person name="Facciotti M.T."/>
        </authorList>
    </citation>
    <scope>NUCLEOTIDE SEQUENCE [LARGE SCALE GENOMIC DNA]</scope>
    <source>
        <strain evidence="11">ATCC 49778 / DSM 6131 / JCM 7785 / NBRC 101032 / NCIMB 13157 / TR-1</strain>
    </source>
</reference>
<evidence type="ECO:0000313" key="11">
    <source>
        <dbReference type="Proteomes" id="UP000011524"/>
    </source>
</evidence>
<organism evidence="10 11">
    <name type="scientific">Haloarcula japonica (strain ATCC 49778 / DSM 6131 / JCM 7785 / NBRC 101032 / NCIMB 13157 / TR-1)</name>
    <dbReference type="NCBI Taxonomy" id="1227453"/>
    <lineage>
        <taxon>Archaea</taxon>
        <taxon>Methanobacteriati</taxon>
        <taxon>Methanobacteriota</taxon>
        <taxon>Stenosarchaea group</taxon>
        <taxon>Halobacteria</taxon>
        <taxon>Halobacteriales</taxon>
        <taxon>Haloarculaceae</taxon>
        <taxon>Haloarcula</taxon>
    </lineage>
</organism>
<feature type="transmembrane region" description="Helical" evidence="9">
    <location>
        <begin position="166"/>
        <end position="186"/>
    </location>
</feature>
<keyword evidence="7" id="KW-0406">Ion transport</keyword>
<feature type="transmembrane region" description="Helical" evidence="9">
    <location>
        <begin position="225"/>
        <end position="251"/>
    </location>
</feature>
<evidence type="ECO:0000256" key="6">
    <source>
        <dbReference type="ARBA" id="ARBA00022989"/>
    </source>
</evidence>
<evidence type="ECO:0000256" key="3">
    <source>
        <dbReference type="ARBA" id="ARBA00022448"/>
    </source>
</evidence>
<feature type="transmembrane region" description="Helical" evidence="9">
    <location>
        <begin position="77"/>
        <end position="99"/>
    </location>
</feature>
<evidence type="ECO:0000256" key="7">
    <source>
        <dbReference type="ARBA" id="ARBA00023065"/>
    </source>
</evidence>
<dbReference type="AlphaFoldDB" id="M0LDY9"/>
<comment type="subcellular location">
    <subcellularLocation>
        <location evidence="1">Cell membrane</location>
        <topology evidence="1">Multi-pass membrane protein</topology>
    </subcellularLocation>
</comment>
<dbReference type="Proteomes" id="UP000011524">
    <property type="component" value="Unassembled WGS sequence"/>
</dbReference>
<keyword evidence="6 9" id="KW-1133">Transmembrane helix</keyword>
<keyword evidence="4" id="KW-1003">Cell membrane</keyword>
<accession>M0LDY9</accession>
<protein>
    <submittedName>
        <fullName evidence="10">Cation transporter</fullName>
    </submittedName>
</protein>
<evidence type="ECO:0000256" key="8">
    <source>
        <dbReference type="ARBA" id="ARBA00023136"/>
    </source>
</evidence>
<keyword evidence="3" id="KW-0813">Transport</keyword>
<evidence type="ECO:0000256" key="9">
    <source>
        <dbReference type="SAM" id="Phobius"/>
    </source>
</evidence>
<sequence>MSGFTGTGLTMVPDEGTLPHTVQWWRSLTEWIGGVGVIVLTTAALVRPGAESFTLYKSEARSQKIHPSIVSTVRTVWWIYVFFTSLSILVLWLAGLPLWHAINHGMTAISTGGFAVIDGSIGAYNNPLIELVLLPIMIAGGIAFPVHYLVLQDDFHGLYDDLQTRWFAAVLFIGTIFLCLGVLPAYDGAAEALQYSGFQFVSAVTATGFQTATDPAPRSLFTWPTVALLIMVFRMVIGAAAGSTAGGIKIIRLAMPVKGIRFQILSVFYPGSAVRRLQFDDRILDKKEAPREVGKAVIISLLWLVFLTMSVFILILVLPDDAYPLEMILFEVASAQGNVGISTGITGPESLPAIRKVTFMMNLWIGRFEIIPALLTVRKLFLWRDIYE</sequence>
<feature type="transmembrane region" description="Helical" evidence="9">
    <location>
        <begin position="357"/>
        <end position="377"/>
    </location>
</feature>
<gene>
    <name evidence="10" type="ORF">C444_08200</name>
</gene>
<dbReference type="PATRIC" id="fig|1227453.3.peg.1622"/>
<name>M0LDY9_HALJT</name>
<evidence type="ECO:0000256" key="2">
    <source>
        <dbReference type="ARBA" id="ARBA00009137"/>
    </source>
</evidence>
<evidence type="ECO:0000313" key="10">
    <source>
        <dbReference type="EMBL" id="EMA31328.1"/>
    </source>
</evidence>
<dbReference type="STRING" id="1227453.C444_08200"/>
<keyword evidence="5 9" id="KW-0812">Transmembrane</keyword>
<proteinExistence type="inferred from homology"/>
<keyword evidence="8 9" id="KW-0472">Membrane</keyword>
<dbReference type="Pfam" id="PF02386">
    <property type="entry name" value="TrkH"/>
    <property type="match status" value="1"/>
</dbReference>
<feature type="transmembrane region" description="Helical" evidence="9">
    <location>
        <begin position="296"/>
        <end position="318"/>
    </location>
</feature>
<dbReference type="EMBL" id="AOLY01000021">
    <property type="protein sequence ID" value="EMA31328.1"/>
    <property type="molecule type" value="Genomic_DNA"/>
</dbReference>
<comment type="similarity">
    <text evidence="2">Belongs to the TrkH potassium transport family.</text>
</comment>
<evidence type="ECO:0000256" key="1">
    <source>
        <dbReference type="ARBA" id="ARBA00004651"/>
    </source>
</evidence>
<dbReference type="GO" id="GO:0030001">
    <property type="term" value="P:metal ion transport"/>
    <property type="evidence" value="ECO:0007669"/>
    <property type="project" value="UniProtKB-ARBA"/>
</dbReference>
<comment type="caution">
    <text evidence="10">The sequence shown here is derived from an EMBL/GenBank/DDBJ whole genome shotgun (WGS) entry which is preliminary data.</text>
</comment>
<evidence type="ECO:0000256" key="4">
    <source>
        <dbReference type="ARBA" id="ARBA00022475"/>
    </source>
</evidence>
<dbReference type="eggNOG" id="arCOG04145">
    <property type="taxonomic scope" value="Archaea"/>
</dbReference>
<dbReference type="GO" id="GO:0005886">
    <property type="term" value="C:plasma membrane"/>
    <property type="evidence" value="ECO:0007669"/>
    <property type="project" value="UniProtKB-SubCell"/>
</dbReference>
<feature type="transmembrane region" description="Helical" evidence="9">
    <location>
        <begin position="31"/>
        <end position="56"/>
    </location>
</feature>
<feature type="transmembrane region" description="Helical" evidence="9">
    <location>
        <begin position="131"/>
        <end position="151"/>
    </location>
</feature>
<dbReference type="PANTHER" id="PTHR32024:SF2">
    <property type="entry name" value="TRK SYSTEM POTASSIUM UPTAKE PROTEIN TRKG-RELATED"/>
    <property type="match status" value="1"/>
</dbReference>